<feature type="transmembrane region" description="Helical" evidence="1">
    <location>
        <begin position="20"/>
        <end position="40"/>
    </location>
</feature>
<reference evidence="2 3" key="1">
    <citation type="journal article" date="2018" name="Nat. Ecol. Evol.">
        <title>Pezizomycetes genomes reveal the molecular basis of ectomycorrhizal truffle lifestyle.</title>
        <authorList>
            <person name="Murat C."/>
            <person name="Payen T."/>
            <person name="Noel B."/>
            <person name="Kuo A."/>
            <person name="Morin E."/>
            <person name="Chen J."/>
            <person name="Kohler A."/>
            <person name="Krizsan K."/>
            <person name="Balestrini R."/>
            <person name="Da Silva C."/>
            <person name="Montanini B."/>
            <person name="Hainaut M."/>
            <person name="Levati E."/>
            <person name="Barry K.W."/>
            <person name="Belfiori B."/>
            <person name="Cichocki N."/>
            <person name="Clum A."/>
            <person name="Dockter R.B."/>
            <person name="Fauchery L."/>
            <person name="Guy J."/>
            <person name="Iotti M."/>
            <person name="Le Tacon F."/>
            <person name="Lindquist E.A."/>
            <person name="Lipzen A."/>
            <person name="Malagnac F."/>
            <person name="Mello A."/>
            <person name="Molinier V."/>
            <person name="Miyauchi S."/>
            <person name="Poulain J."/>
            <person name="Riccioni C."/>
            <person name="Rubini A."/>
            <person name="Sitrit Y."/>
            <person name="Splivallo R."/>
            <person name="Traeger S."/>
            <person name="Wang M."/>
            <person name="Zifcakova L."/>
            <person name="Wipf D."/>
            <person name="Zambonelli A."/>
            <person name="Paolocci F."/>
            <person name="Nowrousian M."/>
            <person name="Ottonello S."/>
            <person name="Baldrian P."/>
            <person name="Spatafora J.W."/>
            <person name="Henrissat B."/>
            <person name="Nagy L.G."/>
            <person name="Aury J.M."/>
            <person name="Wincker P."/>
            <person name="Grigoriev I.V."/>
            <person name="Bonfante P."/>
            <person name="Martin F.M."/>
        </authorList>
    </citation>
    <scope>NUCLEOTIDE SEQUENCE [LARGE SCALE GENOMIC DNA]</scope>
    <source>
        <strain evidence="2 3">CCBAS932</strain>
    </source>
</reference>
<keyword evidence="1" id="KW-0812">Transmembrane</keyword>
<evidence type="ECO:0000313" key="2">
    <source>
        <dbReference type="EMBL" id="RPB09146.1"/>
    </source>
</evidence>
<evidence type="ECO:0000256" key="1">
    <source>
        <dbReference type="SAM" id="Phobius"/>
    </source>
</evidence>
<keyword evidence="1" id="KW-1133">Transmembrane helix</keyword>
<dbReference type="AlphaFoldDB" id="A0A3N4KF15"/>
<name>A0A3N4KF15_9PEZI</name>
<gene>
    <name evidence="2" type="ORF">P167DRAFT_325444</name>
</gene>
<keyword evidence="3" id="KW-1185">Reference proteome</keyword>
<proteinExistence type="predicted"/>
<accession>A0A3N4KF15</accession>
<sequence length="61" mass="6691">MTDHITSHHGREGGCRYRDCLAGAVSCLLASVVGLGLFTVRGRFNLLTIVCKPRDTRNVMD</sequence>
<dbReference type="EMBL" id="ML119155">
    <property type="protein sequence ID" value="RPB09146.1"/>
    <property type="molecule type" value="Genomic_DNA"/>
</dbReference>
<dbReference type="InParanoid" id="A0A3N4KF15"/>
<organism evidence="2 3">
    <name type="scientific">Morchella conica CCBAS932</name>
    <dbReference type="NCBI Taxonomy" id="1392247"/>
    <lineage>
        <taxon>Eukaryota</taxon>
        <taxon>Fungi</taxon>
        <taxon>Dikarya</taxon>
        <taxon>Ascomycota</taxon>
        <taxon>Pezizomycotina</taxon>
        <taxon>Pezizomycetes</taxon>
        <taxon>Pezizales</taxon>
        <taxon>Morchellaceae</taxon>
        <taxon>Morchella</taxon>
    </lineage>
</organism>
<dbReference type="Proteomes" id="UP000277580">
    <property type="component" value="Unassembled WGS sequence"/>
</dbReference>
<keyword evidence="1" id="KW-0472">Membrane</keyword>
<protein>
    <submittedName>
        <fullName evidence="2">Uncharacterized protein</fullName>
    </submittedName>
</protein>
<evidence type="ECO:0000313" key="3">
    <source>
        <dbReference type="Proteomes" id="UP000277580"/>
    </source>
</evidence>